<dbReference type="Proteomes" id="UP000184342">
    <property type="component" value="Unassembled WGS sequence"/>
</dbReference>
<gene>
    <name evidence="6" type="ORF">SAMN02745691_01119</name>
</gene>
<reference evidence="6 7" key="1">
    <citation type="submission" date="2016-11" db="EMBL/GenBank/DDBJ databases">
        <authorList>
            <person name="Jaros S."/>
            <person name="Januszkiewicz K."/>
            <person name="Wedrychowicz H."/>
        </authorList>
    </citation>
    <scope>NUCLEOTIDE SEQUENCE [LARGE SCALE GENOMIC DNA]</scope>
    <source>
        <strain evidence="6 7">DSM 15970</strain>
    </source>
</reference>
<dbReference type="GO" id="GO:0032993">
    <property type="term" value="C:protein-DNA complex"/>
    <property type="evidence" value="ECO:0007669"/>
    <property type="project" value="TreeGrafter"/>
</dbReference>
<keyword evidence="3 6" id="KW-0238">DNA-binding</keyword>
<dbReference type="OrthoDB" id="119203at2"/>
<name>A0A1M6FDN0_9FIRM</name>
<keyword evidence="7" id="KW-1185">Reference proteome</keyword>
<dbReference type="STRING" id="1122934.SAMN02745691_01119"/>
<dbReference type="SUPFAM" id="SSF46785">
    <property type="entry name" value="Winged helix' DNA-binding domain"/>
    <property type="match status" value="1"/>
</dbReference>
<evidence type="ECO:0000256" key="2">
    <source>
        <dbReference type="ARBA" id="ARBA00023015"/>
    </source>
</evidence>
<dbReference type="RefSeq" id="WP_073993376.1">
    <property type="nucleotide sequence ID" value="NZ_FQYT01000009.1"/>
</dbReference>
<dbReference type="PRINTS" id="PR00039">
    <property type="entry name" value="HTHLYSR"/>
</dbReference>
<dbReference type="SUPFAM" id="SSF53850">
    <property type="entry name" value="Periplasmic binding protein-like II"/>
    <property type="match status" value="1"/>
</dbReference>
<comment type="similarity">
    <text evidence="1">Belongs to the LysR transcriptional regulatory family.</text>
</comment>
<dbReference type="InterPro" id="IPR036388">
    <property type="entry name" value="WH-like_DNA-bd_sf"/>
</dbReference>
<dbReference type="CDD" id="cd05466">
    <property type="entry name" value="PBP2_LTTR_substrate"/>
    <property type="match status" value="1"/>
</dbReference>
<dbReference type="PANTHER" id="PTHR30346">
    <property type="entry name" value="TRANSCRIPTIONAL DUAL REGULATOR HCAR-RELATED"/>
    <property type="match status" value="1"/>
</dbReference>
<organism evidence="6 7">
    <name type="scientific">Parasporobacterium paucivorans DSM 15970</name>
    <dbReference type="NCBI Taxonomy" id="1122934"/>
    <lineage>
        <taxon>Bacteria</taxon>
        <taxon>Bacillati</taxon>
        <taxon>Bacillota</taxon>
        <taxon>Clostridia</taxon>
        <taxon>Lachnospirales</taxon>
        <taxon>Lachnospiraceae</taxon>
        <taxon>Parasporobacterium</taxon>
    </lineage>
</organism>
<dbReference type="Gene3D" id="3.40.190.10">
    <property type="entry name" value="Periplasmic binding protein-like II"/>
    <property type="match status" value="2"/>
</dbReference>
<keyword evidence="4" id="KW-0804">Transcription</keyword>
<dbReference type="Gene3D" id="1.10.10.10">
    <property type="entry name" value="Winged helix-like DNA-binding domain superfamily/Winged helix DNA-binding domain"/>
    <property type="match status" value="1"/>
</dbReference>
<accession>A0A1M6FDN0</accession>
<dbReference type="GO" id="GO:0003700">
    <property type="term" value="F:DNA-binding transcription factor activity"/>
    <property type="evidence" value="ECO:0007669"/>
    <property type="project" value="InterPro"/>
</dbReference>
<dbReference type="InterPro" id="IPR000847">
    <property type="entry name" value="LysR_HTH_N"/>
</dbReference>
<dbReference type="InterPro" id="IPR036390">
    <property type="entry name" value="WH_DNA-bd_sf"/>
</dbReference>
<dbReference type="PROSITE" id="PS50931">
    <property type="entry name" value="HTH_LYSR"/>
    <property type="match status" value="1"/>
</dbReference>
<dbReference type="InterPro" id="IPR005119">
    <property type="entry name" value="LysR_subst-bd"/>
</dbReference>
<feature type="domain" description="HTH lysR-type" evidence="5">
    <location>
        <begin position="1"/>
        <end position="58"/>
    </location>
</feature>
<dbReference type="EMBL" id="FQYT01000009">
    <property type="protein sequence ID" value="SHI95755.1"/>
    <property type="molecule type" value="Genomic_DNA"/>
</dbReference>
<evidence type="ECO:0000259" key="5">
    <source>
        <dbReference type="PROSITE" id="PS50931"/>
    </source>
</evidence>
<evidence type="ECO:0000256" key="4">
    <source>
        <dbReference type="ARBA" id="ARBA00023163"/>
    </source>
</evidence>
<proteinExistence type="inferred from homology"/>
<dbReference type="PANTHER" id="PTHR30346:SF0">
    <property type="entry name" value="HCA OPERON TRANSCRIPTIONAL ACTIVATOR HCAR"/>
    <property type="match status" value="1"/>
</dbReference>
<keyword evidence="2" id="KW-0805">Transcription regulation</keyword>
<evidence type="ECO:0000313" key="7">
    <source>
        <dbReference type="Proteomes" id="UP000184342"/>
    </source>
</evidence>
<dbReference type="Pfam" id="PF03466">
    <property type="entry name" value="LysR_substrate"/>
    <property type="match status" value="1"/>
</dbReference>
<dbReference type="AlphaFoldDB" id="A0A1M6FDN0"/>
<evidence type="ECO:0000313" key="6">
    <source>
        <dbReference type="EMBL" id="SHI95755.1"/>
    </source>
</evidence>
<protein>
    <submittedName>
        <fullName evidence="6">DNA-binding transcriptional regulator, LysR family</fullName>
    </submittedName>
</protein>
<evidence type="ECO:0000256" key="3">
    <source>
        <dbReference type="ARBA" id="ARBA00023125"/>
    </source>
</evidence>
<evidence type="ECO:0000256" key="1">
    <source>
        <dbReference type="ARBA" id="ARBA00009437"/>
    </source>
</evidence>
<dbReference type="GO" id="GO:0003677">
    <property type="term" value="F:DNA binding"/>
    <property type="evidence" value="ECO:0007669"/>
    <property type="project" value="UniProtKB-KW"/>
</dbReference>
<sequence length="299" mass="34344">MNMLQVKYFVAVAKSLSFTKAAEQLYISQPSLSRYITKMESELNLQLFLRTGRTVRLTPAGNILYLGLSELYENYYALVEKAQNAQKGLNGILNIGILDEVNVADFMPPIYQYFKEIHPNIELAFHTSTFSKLITDVYNGKLDLIFTVKFEVENRDHLLYQKLEDSKDYIVINRSHPLAEKKNLSLIDLKDEMFVMISPEDNSNSSPLIFQACQKAGFKPKHCFASSLAEQILWVEVGKGVTILDDRTSLKMNPYIKFVEMESDWDPSLVAAWNQENYNPAIPTFLKKLEETLEMLKNQ</sequence>
<dbReference type="Pfam" id="PF00126">
    <property type="entry name" value="HTH_1"/>
    <property type="match status" value="1"/>
</dbReference>
<dbReference type="FunFam" id="1.10.10.10:FF:000001">
    <property type="entry name" value="LysR family transcriptional regulator"/>
    <property type="match status" value="1"/>
</dbReference>